<dbReference type="OrthoDB" id="298249at2759"/>
<gene>
    <name evidence="2" type="ORF">PPENT_87.1.T0140075</name>
</gene>
<keyword evidence="3" id="KW-1185">Reference proteome</keyword>
<organism evidence="2 3">
    <name type="scientific">Paramecium pentaurelia</name>
    <dbReference type="NCBI Taxonomy" id="43138"/>
    <lineage>
        <taxon>Eukaryota</taxon>
        <taxon>Sar</taxon>
        <taxon>Alveolata</taxon>
        <taxon>Ciliophora</taxon>
        <taxon>Intramacronucleata</taxon>
        <taxon>Oligohymenophorea</taxon>
        <taxon>Peniculida</taxon>
        <taxon>Parameciidae</taxon>
        <taxon>Paramecium</taxon>
    </lineage>
</organism>
<evidence type="ECO:0008006" key="4">
    <source>
        <dbReference type="Google" id="ProtNLM"/>
    </source>
</evidence>
<evidence type="ECO:0000256" key="1">
    <source>
        <dbReference type="SAM" id="SignalP"/>
    </source>
</evidence>
<protein>
    <recommendedName>
        <fullName evidence="4">Mini antigen</fullName>
    </recommendedName>
</protein>
<accession>A0A8S1T320</accession>
<comment type="caution">
    <text evidence="2">The sequence shown here is derived from an EMBL/GenBank/DDBJ whole genome shotgun (WGS) entry which is preliminary data.</text>
</comment>
<proteinExistence type="predicted"/>
<evidence type="ECO:0000313" key="3">
    <source>
        <dbReference type="Proteomes" id="UP000689195"/>
    </source>
</evidence>
<reference evidence="2" key="1">
    <citation type="submission" date="2021-01" db="EMBL/GenBank/DDBJ databases">
        <authorList>
            <consortium name="Genoscope - CEA"/>
            <person name="William W."/>
        </authorList>
    </citation>
    <scope>NUCLEOTIDE SEQUENCE</scope>
</reference>
<feature type="signal peptide" evidence="1">
    <location>
        <begin position="1"/>
        <end position="20"/>
    </location>
</feature>
<keyword evidence="1" id="KW-0732">Signal</keyword>
<feature type="chain" id="PRO_5035762238" description="Mini antigen" evidence="1">
    <location>
        <begin position="21"/>
        <end position="266"/>
    </location>
</feature>
<dbReference type="Proteomes" id="UP000689195">
    <property type="component" value="Unassembled WGS sequence"/>
</dbReference>
<dbReference type="AlphaFoldDB" id="A0A8S1T320"/>
<name>A0A8S1T320_9CILI</name>
<sequence length="266" mass="30126">MEFIIVQLLLVSSFGWIVEIKNECSCTDYKLYSECISSMGCIWNTSLSKCVDIKCNTLKSQTECISQSQYCSFDLSTFTCVPFTSCANLSGNTVQQCQTQNQMCSWVSGNSCIDYNCTNFNQNNCPYFCINTGSACENFSSCEKLNQTYCTLYSGMCYWNQNQCLNQECSNFITSTQCQFVLKSENAIVPCYWNQNQCINPPDASVYNSNQCFISTIGQYHWSSNNSTMGSCQQCQSSQDYYKPMTDFLSKGFILSIIIMGIFMII</sequence>
<dbReference type="EMBL" id="CAJJDO010000014">
    <property type="protein sequence ID" value="CAD8145102.1"/>
    <property type="molecule type" value="Genomic_DNA"/>
</dbReference>
<evidence type="ECO:0000313" key="2">
    <source>
        <dbReference type="EMBL" id="CAD8145102.1"/>
    </source>
</evidence>